<dbReference type="GO" id="GO:0051262">
    <property type="term" value="P:protein tetramerization"/>
    <property type="evidence" value="ECO:0007669"/>
    <property type="project" value="InterPro"/>
</dbReference>
<proteinExistence type="inferred from homology"/>
<protein>
    <recommendedName>
        <fullName evidence="4">Preprotein translocase subunit SecB</fullName>
    </recommendedName>
</protein>
<evidence type="ECO:0000313" key="2">
    <source>
        <dbReference type="EMBL" id="EGF13832.1"/>
    </source>
</evidence>
<accession>F2C8Z2</accession>
<name>F2C8Z2_STRSA</name>
<dbReference type="EMBL" id="AFBD01000006">
    <property type="protein sequence ID" value="EGF13832.1"/>
    <property type="molecule type" value="Genomic_DNA"/>
</dbReference>
<sequence>MKGLIMERVPIEFEGYRINSIDYSVYEEGLSEDKDKGKLQVKSLLTEDRKNAQLIIKTTVNDENNNRKLIIELSGFFTVHDIERAEEFLSVNGVAILFPYVRSVVSIITSLDNENAVVLPTINFTKPSSE</sequence>
<dbReference type="Proteomes" id="UP000005955">
    <property type="component" value="Unassembled WGS sequence"/>
</dbReference>
<dbReference type="Gene3D" id="3.10.420.10">
    <property type="entry name" value="SecB-like"/>
    <property type="match status" value="1"/>
</dbReference>
<dbReference type="Pfam" id="PF02556">
    <property type="entry name" value="SecB"/>
    <property type="match status" value="1"/>
</dbReference>
<evidence type="ECO:0000256" key="1">
    <source>
        <dbReference type="ARBA" id="ARBA00009990"/>
    </source>
</evidence>
<organism evidence="2 3">
    <name type="scientific">Streptococcus sanguinis SK330</name>
    <dbReference type="NCBI Taxonomy" id="888813"/>
    <lineage>
        <taxon>Bacteria</taxon>
        <taxon>Bacillati</taxon>
        <taxon>Bacillota</taxon>
        <taxon>Bacilli</taxon>
        <taxon>Lactobacillales</taxon>
        <taxon>Streptococcaceae</taxon>
        <taxon>Streptococcus</taxon>
    </lineage>
</organism>
<evidence type="ECO:0008006" key="4">
    <source>
        <dbReference type="Google" id="ProtNLM"/>
    </source>
</evidence>
<gene>
    <name evidence="2" type="ORF">HMPREF9386_1675</name>
</gene>
<dbReference type="InterPro" id="IPR035958">
    <property type="entry name" value="SecB-like_sf"/>
</dbReference>
<comment type="caution">
    <text evidence="2">The sequence shown here is derived from an EMBL/GenBank/DDBJ whole genome shotgun (WGS) entry which is preliminary data.</text>
</comment>
<dbReference type="InterPro" id="IPR003708">
    <property type="entry name" value="SecB"/>
</dbReference>
<dbReference type="HOGENOM" id="CLU_136678_3_0_9"/>
<reference evidence="2 3" key="1">
    <citation type="submission" date="2011-02" db="EMBL/GenBank/DDBJ databases">
        <authorList>
            <person name="Muzny D."/>
            <person name="Qin X."/>
            <person name="Deng J."/>
            <person name="Jiang H."/>
            <person name="Liu Y."/>
            <person name="Qu J."/>
            <person name="Song X.-Z."/>
            <person name="Zhang L."/>
            <person name="Thornton R."/>
            <person name="Coyle M."/>
            <person name="Francisco L."/>
            <person name="Jackson L."/>
            <person name="Javaid M."/>
            <person name="Korchina V."/>
            <person name="Kovar C."/>
            <person name="Mata R."/>
            <person name="Mathew T."/>
            <person name="Ngo R."/>
            <person name="Nguyen L."/>
            <person name="Nguyen N."/>
            <person name="Okwuonu G."/>
            <person name="Ongeri F."/>
            <person name="Pham C."/>
            <person name="Simmons D."/>
            <person name="Wilczek-Boney K."/>
            <person name="Hale W."/>
            <person name="Jakkamsetti A."/>
            <person name="Pham P."/>
            <person name="Ruth R."/>
            <person name="San Lucas F."/>
            <person name="Warren J."/>
            <person name="Zhang J."/>
            <person name="Zhao Z."/>
            <person name="Zhou C."/>
            <person name="Zhu D."/>
            <person name="Lee S."/>
            <person name="Bess C."/>
            <person name="Blankenburg K."/>
            <person name="Forbes L."/>
            <person name="Fu Q."/>
            <person name="Gubbala S."/>
            <person name="Hirani K."/>
            <person name="Jayaseelan J.C."/>
            <person name="Lara F."/>
            <person name="Munidasa M."/>
            <person name="Palculict T."/>
            <person name="Patil S."/>
            <person name="Pu L.-L."/>
            <person name="Saada N."/>
            <person name="Tang L."/>
            <person name="Weissenberger G."/>
            <person name="Zhu Y."/>
            <person name="Hemphill L."/>
            <person name="Shang Y."/>
            <person name="Youmans B."/>
            <person name="Ayvaz T."/>
            <person name="Ross M."/>
            <person name="Santibanez J."/>
            <person name="Aqrawi P."/>
            <person name="Gross S."/>
            <person name="Joshi V."/>
            <person name="Fowler G."/>
            <person name="Nazareth L."/>
            <person name="Reid J."/>
            <person name="Worley K."/>
            <person name="Petrosino J."/>
            <person name="Highlander S."/>
            <person name="Gibbs R."/>
        </authorList>
    </citation>
    <scope>NUCLEOTIDE SEQUENCE [LARGE SCALE GENOMIC DNA]</scope>
    <source>
        <strain evidence="2 3">SK330</strain>
    </source>
</reference>
<dbReference type="AlphaFoldDB" id="F2C8Z2"/>
<evidence type="ECO:0000313" key="3">
    <source>
        <dbReference type="Proteomes" id="UP000005955"/>
    </source>
</evidence>
<dbReference type="GO" id="GO:0051082">
    <property type="term" value="F:unfolded protein binding"/>
    <property type="evidence" value="ECO:0007669"/>
    <property type="project" value="InterPro"/>
</dbReference>
<dbReference type="SUPFAM" id="SSF54611">
    <property type="entry name" value="SecB-like"/>
    <property type="match status" value="1"/>
</dbReference>
<dbReference type="GO" id="GO:0015031">
    <property type="term" value="P:protein transport"/>
    <property type="evidence" value="ECO:0007669"/>
    <property type="project" value="InterPro"/>
</dbReference>
<comment type="similarity">
    <text evidence="1">Belongs to the SecB family.</text>
</comment>